<dbReference type="Pfam" id="PF00300">
    <property type="entry name" value="His_Phos_1"/>
    <property type="match status" value="1"/>
</dbReference>
<keyword evidence="2" id="KW-0732">Signal</keyword>
<accession>A0AAD4EYA8</accession>
<keyword evidence="4" id="KW-1185">Reference proteome</keyword>
<reference evidence="3" key="1">
    <citation type="submission" date="2023-02" db="EMBL/GenBank/DDBJ databases">
        <authorList>
            <person name="Palmer J.M."/>
        </authorList>
    </citation>
    <scope>NUCLEOTIDE SEQUENCE</scope>
    <source>
        <strain evidence="3">FW57</strain>
    </source>
</reference>
<dbReference type="SUPFAM" id="SSF53254">
    <property type="entry name" value="Phosphoglycerate mutase-like"/>
    <property type="match status" value="1"/>
</dbReference>
<feature type="chain" id="PRO_5042281218" description="Phosphoglycerate mutase" evidence="2">
    <location>
        <begin position="20"/>
        <end position="391"/>
    </location>
</feature>
<dbReference type="InterPro" id="IPR013078">
    <property type="entry name" value="His_Pase_superF_clade-1"/>
</dbReference>
<dbReference type="InterPro" id="IPR029033">
    <property type="entry name" value="His_PPase_superfam"/>
</dbReference>
<name>A0AAD4EYA8_9PEZI</name>
<feature type="region of interest" description="Disordered" evidence="1">
    <location>
        <begin position="368"/>
        <end position="391"/>
    </location>
</feature>
<feature type="compositionally biased region" description="Low complexity" evidence="1">
    <location>
        <begin position="368"/>
        <end position="378"/>
    </location>
</feature>
<dbReference type="Gene3D" id="3.40.50.1240">
    <property type="entry name" value="Phosphoglycerate mutase-like"/>
    <property type="match status" value="1"/>
</dbReference>
<proteinExistence type="predicted"/>
<comment type="caution">
    <text evidence="3">The sequence shown here is derived from an EMBL/GenBank/DDBJ whole genome shotgun (WGS) entry which is preliminary data.</text>
</comment>
<evidence type="ECO:0000256" key="2">
    <source>
        <dbReference type="SAM" id="SignalP"/>
    </source>
</evidence>
<feature type="compositionally biased region" description="Acidic residues" evidence="1">
    <location>
        <begin position="379"/>
        <end position="391"/>
    </location>
</feature>
<sequence>MKAFDLVTLLAVAPAAVAGWTWSEAKGKSITFTSVPGFFVQDDAATDPSGFDYATVNFGLINRTYPTDKRFDAAGKKTQWQRFEAYVKSLNSRCHKGPNVQYKVLFMGRHGEGWHNAAESFYGTPAWNCYWAEREGNGTAKWADALLTPAGEREAYKANAYFKDRYATQKMPYFESYYASPLSRCTITANLTFADIDVPADRPFLPTVKEGFREGMTVHTCNRRSSKTYISSMFPTYRFEPAFTETDHLWRANESETDAAFAVRAKAVLDDVFASDPKTWLSITAHSGAITRLLAALNHRPFRLATGQIIPVLVKAEVVDLQPTPAFEAHEPYSTCDAPPLASVAGQGCVCPTMTMMTSTATTVVPTATATTTTSEGPEPTESEPAECVEE</sequence>
<protein>
    <recommendedName>
        <fullName evidence="5">Phosphoglycerate mutase</fullName>
    </recommendedName>
</protein>
<dbReference type="GO" id="GO:0005737">
    <property type="term" value="C:cytoplasm"/>
    <property type="evidence" value="ECO:0007669"/>
    <property type="project" value="TreeGrafter"/>
</dbReference>
<evidence type="ECO:0008006" key="5">
    <source>
        <dbReference type="Google" id="ProtNLM"/>
    </source>
</evidence>
<dbReference type="PANTHER" id="PTHR48100">
    <property type="entry name" value="BROAD-SPECIFICITY PHOSPHATASE YOR283W-RELATED"/>
    <property type="match status" value="1"/>
</dbReference>
<dbReference type="GO" id="GO:0016791">
    <property type="term" value="F:phosphatase activity"/>
    <property type="evidence" value="ECO:0007669"/>
    <property type="project" value="TreeGrafter"/>
</dbReference>
<feature type="signal peptide" evidence="2">
    <location>
        <begin position="1"/>
        <end position="19"/>
    </location>
</feature>
<gene>
    <name evidence="3" type="ORF">NEMBOFW57_006115</name>
</gene>
<dbReference type="CDD" id="cd07040">
    <property type="entry name" value="HP"/>
    <property type="match status" value="1"/>
</dbReference>
<dbReference type="InterPro" id="IPR050275">
    <property type="entry name" value="PGM_Phosphatase"/>
</dbReference>
<dbReference type="EMBL" id="JAHCVI010000002">
    <property type="protein sequence ID" value="KAG7289739.1"/>
    <property type="molecule type" value="Genomic_DNA"/>
</dbReference>
<dbReference type="Proteomes" id="UP001197093">
    <property type="component" value="Unassembled WGS sequence"/>
</dbReference>
<organism evidence="3 4">
    <name type="scientific">Staphylotrichum longicolle</name>
    <dbReference type="NCBI Taxonomy" id="669026"/>
    <lineage>
        <taxon>Eukaryota</taxon>
        <taxon>Fungi</taxon>
        <taxon>Dikarya</taxon>
        <taxon>Ascomycota</taxon>
        <taxon>Pezizomycotina</taxon>
        <taxon>Sordariomycetes</taxon>
        <taxon>Sordariomycetidae</taxon>
        <taxon>Sordariales</taxon>
        <taxon>Chaetomiaceae</taxon>
        <taxon>Staphylotrichum</taxon>
    </lineage>
</organism>
<dbReference type="PANTHER" id="PTHR48100:SF32">
    <property type="entry name" value="ANCHORED PROTEIN, PUTATIVE (AFU_ORTHOLOGUE AFUA_1G10590)-RELATED"/>
    <property type="match status" value="1"/>
</dbReference>
<evidence type="ECO:0000313" key="4">
    <source>
        <dbReference type="Proteomes" id="UP001197093"/>
    </source>
</evidence>
<evidence type="ECO:0000313" key="3">
    <source>
        <dbReference type="EMBL" id="KAG7289739.1"/>
    </source>
</evidence>
<dbReference type="AlphaFoldDB" id="A0AAD4EYA8"/>
<evidence type="ECO:0000256" key="1">
    <source>
        <dbReference type="SAM" id="MobiDB-lite"/>
    </source>
</evidence>